<dbReference type="Proteomes" id="UP000635606">
    <property type="component" value="Unassembled WGS sequence"/>
</dbReference>
<dbReference type="SUPFAM" id="SSF51905">
    <property type="entry name" value="FAD/NAD(P)-binding domain"/>
    <property type="match status" value="2"/>
</dbReference>
<keyword evidence="3" id="KW-1185">Reference proteome</keyword>
<dbReference type="AlphaFoldDB" id="A0A8J4EBA4"/>
<reference evidence="2" key="1">
    <citation type="submission" date="2021-01" db="EMBL/GenBank/DDBJ databases">
        <title>Whole genome shotgun sequence of Virgisporangium ochraceum NBRC 16418.</title>
        <authorList>
            <person name="Komaki H."/>
            <person name="Tamura T."/>
        </authorList>
    </citation>
    <scope>NUCLEOTIDE SEQUENCE</scope>
    <source>
        <strain evidence="2">NBRC 16418</strain>
    </source>
</reference>
<comment type="caution">
    <text evidence="2">The sequence shown here is derived from an EMBL/GenBank/DDBJ whole genome shotgun (WGS) entry which is preliminary data.</text>
</comment>
<evidence type="ECO:0000313" key="2">
    <source>
        <dbReference type="EMBL" id="GIJ68248.1"/>
    </source>
</evidence>
<dbReference type="InterPro" id="IPR038732">
    <property type="entry name" value="HpyO/CreE_NAD-binding"/>
</dbReference>
<dbReference type="InterPro" id="IPR052189">
    <property type="entry name" value="L-asp_N-monooxygenase_NS-form"/>
</dbReference>
<dbReference type="Pfam" id="PF13454">
    <property type="entry name" value="NAD_binding_9"/>
    <property type="match status" value="1"/>
</dbReference>
<feature type="domain" description="FAD-dependent urate hydroxylase HpyO/Asp monooxygenase CreE-like FAD/NAD(P)-binding" evidence="1">
    <location>
        <begin position="7"/>
        <end position="150"/>
    </location>
</feature>
<sequence length="435" mass="45887">MGSTTFVIGGGCSGTLAAIHLLRSTGHRVVLAEPRPTLGGGVAYGTTDPGHLLNSRAGTMSVSREHPTDFVEWCRRRDPEVHDGSFAPRRWYGEYLRDRLQEAALAHPGRLEVHSGRVTGVRLARSAGPVVVTADGREVATDAAVLAVGHAAPTDPAWACGLRGSPRYVSDPWSGAEVPTDGPVLLVGTGLTAVDVALSLAPRADLVALSRRGLLPLSHVDSAGEPCAPVPLDGERIAPLMRRIRQAAAAGPDWRAAFDALRPATDDVWRSLPPASRERFLRHAARWWDVHRHRMAPPIAAEVARLTASGRLRVSAARVEHAAAGPRGVSVTVDGRARRFAAVVNCTGPGSPLRHPLVADLVAAGTARSGPHGLGLDTDEAGRLTDHAGRPWRAVHVLGPARRGRLWETTAVPEIRAHAEELALASAPGPALASA</sequence>
<dbReference type="PANTHER" id="PTHR40254:SF1">
    <property type="entry name" value="BLR0577 PROTEIN"/>
    <property type="match status" value="1"/>
</dbReference>
<name>A0A8J4EBA4_9ACTN</name>
<evidence type="ECO:0000313" key="3">
    <source>
        <dbReference type="Proteomes" id="UP000635606"/>
    </source>
</evidence>
<dbReference type="InterPro" id="IPR036188">
    <property type="entry name" value="FAD/NAD-bd_sf"/>
</dbReference>
<evidence type="ECO:0000259" key="1">
    <source>
        <dbReference type="Pfam" id="PF13454"/>
    </source>
</evidence>
<dbReference type="EMBL" id="BOPH01000038">
    <property type="protein sequence ID" value="GIJ68248.1"/>
    <property type="molecule type" value="Genomic_DNA"/>
</dbReference>
<gene>
    <name evidence="2" type="ORF">Voc01_031650</name>
</gene>
<dbReference type="Gene3D" id="3.50.50.60">
    <property type="entry name" value="FAD/NAD(P)-binding domain"/>
    <property type="match status" value="1"/>
</dbReference>
<organism evidence="2 3">
    <name type="scientific">Virgisporangium ochraceum</name>
    <dbReference type="NCBI Taxonomy" id="65505"/>
    <lineage>
        <taxon>Bacteria</taxon>
        <taxon>Bacillati</taxon>
        <taxon>Actinomycetota</taxon>
        <taxon>Actinomycetes</taxon>
        <taxon>Micromonosporales</taxon>
        <taxon>Micromonosporaceae</taxon>
        <taxon>Virgisporangium</taxon>
    </lineage>
</organism>
<protein>
    <submittedName>
        <fullName evidence="2">Pyridine nucleotide-disulfide oxidoreductase</fullName>
    </submittedName>
</protein>
<dbReference type="PANTHER" id="PTHR40254">
    <property type="entry name" value="BLR0577 PROTEIN"/>
    <property type="match status" value="1"/>
</dbReference>
<proteinExistence type="predicted"/>
<dbReference type="RefSeq" id="WP_203928196.1">
    <property type="nucleotide sequence ID" value="NZ_BOPH01000038.1"/>
</dbReference>
<accession>A0A8J4EBA4</accession>